<gene>
    <name evidence="2" type="ORF">ACFO60_02745</name>
</gene>
<proteinExistence type="predicted"/>
<name>A0ABV9C9C2_9ACTN</name>
<feature type="signal peptide" evidence="1">
    <location>
        <begin position="1"/>
        <end position="22"/>
    </location>
</feature>
<dbReference type="Proteomes" id="UP001596004">
    <property type="component" value="Unassembled WGS sequence"/>
</dbReference>
<keyword evidence="1" id="KW-0732">Signal</keyword>
<evidence type="ECO:0000256" key="1">
    <source>
        <dbReference type="SAM" id="SignalP"/>
    </source>
</evidence>
<feature type="chain" id="PRO_5045456371" evidence="1">
    <location>
        <begin position="23"/>
        <end position="146"/>
    </location>
</feature>
<accession>A0ABV9C9C2</accession>
<organism evidence="2 3">
    <name type="scientific">Sphaerisporangium dianthi</name>
    <dbReference type="NCBI Taxonomy" id="1436120"/>
    <lineage>
        <taxon>Bacteria</taxon>
        <taxon>Bacillati</taxon>
        <taxon>Actinomycetota</taxon>
        <taxon>Actinomycetes</taxon>
        <taxon>Streptosporangiales</taxon>
        <taxon>Streptosporangiaceae</taxon>
        <taxon>Sphaerisporangium</taxon>
    </lineage>
</organism>
<keyword evidence="3" id="KW-1185">Reference proteome</keyword>
<evidence type="ECO:0000313" key="3">
    <source>
        <dbReference type="Proteomes" id="UP001596004"/>
    </source>
</evidence>
<evidence type="ECO:0000313" key="2">
    <source>
        <dbReference type="EMBL" id="MFC4529670.1"/>
    </source>
</evidence>
<protein>
    <submittedName>
        <fullName evidence="2">Uncharacterized protein</fullName>
    </submittedName>
</protein>
<comment type="caution">
    <text evidence="2">The sequence shown here is derived from an EMBL/GenBank/DDBJ whole genome shotgun (WGS) entry which is preliminary data.</text>
</comment>
<dbReference type="RefSeq" id="WP_380836317.1">
    <property type="nucleotide sequence ID" value="NZ_JBHSFP010000001.1"/>
</dbReference>
<sequence length="146" mass="15109">MFAKTFTVAALSAFLAGGTTLATGAAAYADPAPPGARDAATAAPTGTGLRLFAGSTTPGEGWVSYSPSGLYIDIDTSAGKFSGAPIYMASIGGISSQWTLTGANAIYFPTATRFRVYVRSSDDSPITPDKARQYQWHVNWIGVSDA</sequence>
<dbReference type="EMBL" id="JBHSFP010000001">
    <property type="protein sequence ID" value="MFC4529670.1"/>
    <property type="molecule type" value="Genomic_DNA"/>
</dbReference>
<reference evidence="3" key="1">
    <citation type="journal article" date="2019" name="Int. J. Syst. Evol. Microbiol.">
        <title>The Global Catalogue of Microorganisms (GCM) 10K type strain sequencing project: providing services to taxonomists for standard genome sequencing and annotation.</title>
        <authorList>
            <consortium name="The Broad Institute Genomics Platform"/>
            <consortium name="The Broad Institute Genome Sequencing Center for Infectious Disease"/>
            <person name="Wu L."/>
            <person name="Ma J."/>
        </authorList>
    </citation>
    <scope>NUCLEOTIDE SEQUENCE [LARGE SCALE GENOMIC DNA]</scope>
    <source>
        <strain evidence="3">CGMCC 4.7132</strain>
    </source>
</reference>